<dbReference type="OMA" id="REMQTHA"/>
<dbReference type="OrthoDB" id="5593012at2759"/>
<dbReference type="GO" id="GO:0030286">
    <property type="term" value="C:dynein complex"/>
    <property type="evidence" value="ECO:0007669"/>
    <property type="project" value="InterPro"/>
</dbReference>
<keyword evidence="9" id="KW-1185">Reference proteome</keyword>
<name>A0A0V0QIB3_PSEPJ</name>
<dbReference type="InterPro" id="IPR004273">
    <property type="entry name" value="Dynein_heavy_D6_P-loop"/>
</dbReference>
<feature type="domain" description="Dynein heavy chain coiled coil stalk" evidence="3">
    <location>
        <begin position="119"/>
        <end position="461"/>
    </location>
</feature>
<dbReference type="GO" id="GO:0045505">
    <property type="term" value="F:dynein intermediate chain binding"/>
    <property type="evidence" value="ECO:0007669"/>
    <property type="project" value="InterPro"/>
</dbReference>
<evidence type="ECO:0000313" key="8">
    <source>
        <dbReference type="EMBL" id="KRX01956.1"/>
    </source>
</evidence>
<dbReference type="Pfam" id="PF12781">
    <property type="entry name" value="AAA_9"/>
    <property type="match status" value="1"/>
</dbReference>
<dbReference type="Pfam" id="PF18198">
    <property type="entry name" value="AAA_lid_11"/>
    <property type="match status" value="1"/>
</dbReference>
<evidence type="ECO:0008006" key="10">
    <source>
        <dbReference type="Google" id="ProtNLM"/>
    </source>
</evidence>
<dbReference type="Gene3D" id="1.20.920.20">
    <property type="match status" value="1"/>
</dbReference>
<dbReference type="PANTHER" id="PTHR45703:SF36">
    <property type="entry name" value="DYNEIN HEAVY CHAIN, CYTOPLASMIC"/>
    <property type="match status" value="1"/>
</dbReference>
<evidence type="ECO:0000259" key="3">
    <source>
        <dbReference type="Pfam" id="PF12777"/>
    </source>
</evidence>
<dbReference type="Pfam" id="PF12780">
    <property type="entry name" value="AAA_8"/>
    <property type="match status" value="1"/>
</dbReference>
<dbReference type="Pfam" id="PF12777">
    <property type="entry name" value="MT"/>
    <property type="match status" value="1"/>
</dbReference>
<dbReference type="Gene3D" id="3.40.50.300">
    <property type="entry name" value="P-loop containing nucleotide triphosphate hydrolases"/>
    <property type="match status" value="2"/>
</dbReference>
<dbReference type="InterPro" id="IPR027417">
    <property type="entry name" value="P-loop_NTPase"/>
</dbReference>
<dbReference type="InterPro" id="IPR041658">
    <property type="entry name" value="AAA_lid_11"/>
</dbReference>
<dbReference type="InParanoid" id="A0A0V0QIB3"/>
<evidence type="ECO:0000259" key="5">
    <source>
        <dbReference type="Pfam" id="PF12781"/>
    </source>
</evidence>
<feature type="coiled-coil region" evidence="1">
    <location>
        <begin position="348"/>
        <end position="413"/>
    </location>
</feature>
<feature type="coiled-coil region" evidence="1">
    <location>
        <begin position="174"/>
        <end position="201"/>
    </location>
</feature>
<dbReference type="FunFam" id="3.10.490.20:FF:000009">
    <property type="entry name" value="Dynein heavy chain 4"/>
    <property type="match status" value="1"/>
</dbReference>
<feature type="domain" description="Dynein heavy chain AAA lid" evidence="6">
    <location>
        <begin position="1018"/>
        <end position="1090"/>
    </location>
</feature>
<gene>
    <name evidence="8" type="ORF">PPERSA_07601</name>
</gene>
<dbReference type="GO" id="GO:0051959">
    <property type="term" value="F:dynein light intermediate chain binding"/>
    <property type="evidence" value="ECO:0007669"/>
    <property type="project" value="InterPro"/>
</dbReference>
<dbReference type="PANTHER" id="PTHR45703">
    <property type="entry name" value="DYNEIN HEAVY CHAIN"/>
    <property type="match status" value="1"/>
</dbReference>
<dbReference type="Proteomes" id="UP000054937">
    <property type="component" value="Unassembled WGS sequence"/>
</dbReference>
<organism evidence="8 9">
    <name type="scientific">Pseudocohnilembus persalinus</name>
    <name type="common">Ciliate</name>
    <dbReference type="NCBI Taxonomy" id="266149"/>
    <lineage>
        <taxon>Eukaryota</taxon>
        <taxon>Sar</taxon>
        <taxon>Alveolata</taxon>
        <taxon>Ciliophora</taxon>
        <taxon>Intramacronucleata</taxon>
        <taxon>Oligohymenophorea</taxon>
        <taxon>Scuticociliatia</taxon>
        <taxon>Philasterida</taxon>
        <taxon>Pseudocohnilembidae</taxon>
        <taxon>Pseudocohnilembus</taxon>
    </lineage>
</organism>
<dbReference type="Pfam" id="PF18199">
    <property type="entry name" value="Dynein_C"/>
    <property type="match status" value="1"/>
</dbReference>
<dbReference type="Gene3D" id="1.20.1270.280">
    <property type="match status" value="1"/>
</dbReference>
<dbReference type="FunFam" id="3.40.50.300:FF:000320">
    <property type="entry name" value="Dynein, axonemal, heavy chain 5"/>
    <property type="match status" value="1"/>
</dbReference>
<dbReference type="Gene3D" id="3.10.490.20">
    <property type="match status" value="1"/>
</dbReference>
<evidence type="ECO:0000259" key="6">
    <source>
        <dbReference type="Pfam" id="PF18198"/>
    </source>
</evidence>
<feature type="domain" description="Dynein heavy chain ATP-binding dynein motor region" evidence="5">
    <location>
        <begin position="496"/>
        <end position="713"/>
    </location>
</feature>
<comment type="caution">
    <text evidence="8">The sequence shown here is derived from an EMBL/GenBank/DDBJ whole genome shotgun (WGS) entry which is preliminary data.</text>
</comment>
<feature type="domain" description="Dynein heavy chain AAA module D4" evidence="4">
    <location>
        <begin position="1"/>
        <end position="103"/>
    </location>
</feature>
<dbReference type="InterPro" id="IPR024743">
    <property type="entry name" value="Dynein_HC_stalk"/>
</dbReference>
<sequence>MSPLGNTLRNVMRTYPALINCTTIDWYLDWTQQAYIETAKFKILTHELTSDQSYMQNGDLVNIMINIHHHFLKMSDILFQEQRRKVYITPIYFLTFLQYFNQLVIKFENHVNEQIRKYSSGIQKISETGKEISKMKEDLFGLQQKLDISKKENLKLLENLSVQSEEAATKKKLCQEDEIMCQQQKLEADKLQNECQSELDRVLPLLSEAQDALSKVTKDDLTLLRSYQNPSNSVKLVMEAMCYVLGVDQNIKWKPVEVGAIQKYQDFWEYSKKFLLNDKLIKVVKNVKEDKIREIRPESIEKLNKLLKDPLFEKEKVFGSSEAAGNFSMWIRAVFETYQALQVVNPKREQLKEAKKSYLNAEEQLKIKQNALQEALAFVEKLTFEYNQAKKTKEDLEENVQICTIRLERATRIIDGLNSEKIAWEVKENNCQKDKKTVLADAIFSAAALTYFGTFPMGMREQGRQFILNQINSKFIVCNNNISLQNKLANQLTVSKWCGQQKLPNDSFSIDNASLVVGQHMDQRNGKKKQFTNHSKQCPEFPGVDDETRNKNLKLFIKIAAMTVGNPILVENLQESISPICLEPLVFQQYLSENSKRIQFGDKIIDINQNFRLYLTSKLVNPVYSPEISSKVCILNFIVTEEGLMDQMLNILVKVEDPEKESQRIQNIKALYDNQMGMEKSEQQILSLITQSQSESLLDDEKLIQALQTSQQDTLNCQKKIEELCENINKQFMRNLFENVSISLEEKDKILISFMICTKILKIRNEITQQELRFLTVGAMENETILQNPKKTFLNEKQWNDFVAFTKILPQNTGQDFLEHFVSNVDQYSEIFMDTQLMKLIQILVEKTLGKEFIQAHPYELQQIYEISENNMPIIIILSSGIDPQESIVKLAQNLGKNNSLQILSLGQGQNEKAENIVLQSLKSGSWVLLQNCHLSLSFMPILENIFETKKANQMHKSFRLWLTTQSHPKFSVSLLQKGLKLRSEPPHGIRNLMIQAYNNVRNEREFLEMDEKQPFIWQRALFSLIFFHSLIQERKRFGPMGWNQIYEFSQADLIISLKQMAMLIDKQGEQQKEISEETFENLLYLVGKIFGMYKNAEIVGNIYRSDQILNQIMQLLPKNASSQQSEVKVSYEQQIQRIIYKLKENLMEPFDIEQAQRKIQSNNYLEQSVQSFIYQDIIRYNKLLKIINNSFQIIQEAIEGTKAMDDNIEQIMEAIYDFKLPQIFKKYAYPSNKQLGSWFDDLKQKLKHVKDWIENGKPKIFWIGQFFYTQSFLTAILQQYSRKAQIPIDNLSYSFKVVNIYSKIKYKVGKQHPENGAYIYGFYIEGANWDLKCNKLTDPKPGQIYQQLPLIHFIPGDYRWNILKNILPNLVKLPVYKTSKRAEEVQSTGINQNWLIDMTLPYKKEQHVCPDTWSIRGIAILTQLDH</sequence>
<dbReference type="Pfam" id="PF03028">
    <property type="entry name" value="Dynein_heavy"/>
    <property type="match status" value="1"/>
</dbReference>
<feature type="domain" description="Dynein heavy chain C-terminal" evidence="7">
    <location>
        <begin position="1105"/>
        <end position="1422"/>
    </location>
</feature>
<evidence type="ECO:0000313" key="9">
    <source>
        <dbReference type="Proteomes" id="UP000054937"/>
    </source>
</evidence>
<accession>A0A0V0QIB3</accession>
<dbReference type="EMBL" id="LDAU01000159">
    <property type="protein sequence ID" value="KRX01956.1"/>
    <property type="molecule type" value="Genomic_DNA"/>
</dbReference>
<feature type="domain" description="Dynein heavy chain region D6 P-loop" evidence="2">
    <location>
        <begin position="870"/>
        <end position="982"/>
    </location>
</feature>
<reference evidence="8 9" key="1">
    <citation type="journal article" date="2015" name="Sci. Rep.">
        <title>Genome of the facultative scuticociliatosis pathogen Pseudocohnilembus persalinus provides insight into its virulence through horizontal gene transfer.</title>
        <authorList>
            <person name="Xiong J."/>
            <person name="Wang G."/>
            <person name="Cheng J."/>
            <person name="Tian M."/>
            <person name="Pan X."/>
            <person name="Warren A."/>
            <person name="Jiang C."/>
            <person name="Yuan D."/>
            <person name="Miao W."/>
        </authorList>
    </citation>
    <scope>NUCLEOTIDE SEQUENCE [LARGE SCALE GENOMIC DNA]</scope>
    <source>
        <strain evidence="8">36N120E</strain>
    </source>
</reference>
<dbReference type="Gene3D" id="1.10.8.720">
    <property type="entry name" value="Region D6 of dynein motor"/>
    <property type="match status" value="1"/>
</dbReference>
<dbReference type="GO" id="GO:0007018">
    <property type="term" value="P:microtubule-based movement"/>
    <property type="evidence" value="ECO:0007669"/>
    <property type="project" value="InterPro"/>
</dbReference>
<evidence type="ECO:0000259" key="2">
    <source>
        <dbReference type="Pfam" id="PF03028"/>
    </source>
</evidence>
<dbReference type="InterPro" id="IPR042219">
    <property type="entry name" value="AAA_lid_11_sf"/>
</dbReference>
<evidence type="ECO:0000256" key="1">
    <source>
        <dbReference type="SAM" id="Coils"/>
    </source>
</evidence>
<dbReference type="InterPro" id="IPR024317">
    <property type="entry name" value="Dynein_heavy_chain_D4_dom"/>
</dbReference>
<proteinExistence type="predicted"/>
<dbReference type="GO" id="GO:0008569">
    <property type="term" value="F:minus-end-directed microtubule motor activity"/>
    <property type="evidence" value="ECO:0007669"/>
    <property type="project" value="InterPro"/>
</dbReference>
<dbReference type="InterPro" id="IPR026983">
    <property type="entry name" value="DHC"/>
</dbReference>
<protein>
    <recommendedName>
        <fullName evidence="10">P-loop containing nucleoside triphosphate hydrolase</fullName>
    </recommendedName>
</protein>
<evidence type="ECO:0000259" key="4">
    <source>
        <dbReference type="Pfam" id="PF12780"/>
    </source>
</evidence>
<evidence type="ECO:0000259" key="7">
    <source>
        <dbReference type="Pfam" id="PF18199"/>
    </source>
</evidence>
<dbReference type="InterPro" id="IPR041228">
    <property type="entry name" value="Dynein_C"/>
</dbReference>
<dbReference type="InterPro" id="IPR035706">
    <property type="entry name" value="AAA_9"/>
</dbReference>
<dbReference type="Gene3D" id="6.10.140.1060">
    <property type="match status" value="1"/>
</dbReference>
<keyword evidence="1" id="KW-0175">Coiled coil</keyword>
<dbReference type="InterPro" id="IPR043160">
    <property type="entry name" value="Dynein_C_barrel"/>
</dbReference>